<evidence type="ECO:0000313" key="3">
    <source>
        <dbReference type="Proteomes" id="UP000182932"/>
    </source>
</evidence>
<comment type="caution">
    <text evidence="2">The sequence shown here is derived from an EMBL/GenBank/DDBJ whole genome shotgun (WGS) entry which is preliminary data.</text>
</comment>
<organism evidence="2 3">
    <name type="scientific">Marinovum algicola</name>
    <dbReference type="NCBI Taxonomy" id="42444"/>
    <lineage>
        <taxon>Bacteria</taxon>
        <taxon>Pseudomonadati</taxon>
        <taxon>Pseudomonadota</taxon>
        <taxon>Alphaproteobacteria</taxon>
        <taxon>Rhodobacterales</taxon>
        <taxon>Roseobacteraceae</taxon>
        <taxon>Marinovum</taxon>
    </lineage>
</organism>
<proteinExistence type="predicted"/>
<feature type="signal peptide" evidence="1">
    <location>
        <begin position="1"/>
        <end position="21"/>
    </location>
</feature>
<dbReference type="Proteomes" id="UP000182932">
    <property type="component" value="Unassembled WGS sequence"/>
</dbReference>
<feature type="chain" id="PRO_5037984532" evidence="1">
    <location>
        <begin position="22"/>
        <end position="78"/>
    </location>
</feature>
<dbReference type="GeneID" id="80821109"/>
<dbReference type="RefSeq" id="WP_048532963.1">
    <property type="nucleotide sequence ID" value="NZ_CATLQZ010000038.1"/>
</dbReference>
<dbReference type="EMBL" id="FNYY01000034">
    <property type="protein sequence ID" value="SEK10798.1"/>
    <property type="molecule type" value="Genomic_DNA"/>
</dbReference>
<reference evidence="2 3" key="1">
    <citation type="submission" date="2016-10" db="EMBL/GenBank/DDBJ databases">
        <authorList>
            <person name="Varghese N."/>
            <person name="Submissions S."/>
        </authorList>
    </citation>
    <scope>NUCLEOTIDE SEQUENCE [LARGE SCALE GENOMIC DNA]</scope>
    <source>
        <strain evidence="2 3">FF3</strain>
    </source>
</reference>
<protein>
    <submittedName>
        <fullName evidence="2">Uncharacterized protein</fullName>
    </submittedName>
</protein>
<evidence type="ECO:0000256" key="1">
    <source>
        <dbReference type="SAM" id="SignalP"/>
    </source>
</evidence>
<accession>A0A975WFB4</accession>
<keyword evidence="1" id="KW-0732">Signal</keyword>
<gene>
    <name evidence="2" type="ORF">SAMN04487940_13418</name>
</gene>
<name>A0A975WFB4_9RHOB</name>
<evidence type="ECO:0000313" key="2">
    <source>
        <dbReference type="EMBL" id="SEK10798.1"/>
    </source>
</evidence>
<keyword evidence="3" id="KW-1185">Reference proteome</keyword>
<sequence>MKNIIAITALVLAGAATTASAATVANSVAERTIQQYAPNADLSQLSERQILVILNAINSDESRSEVTSTVRSLVNNAG</sequence>
<dbReference type="AlphaFoldDB" id="A0A975WFB4"/>